<reference evidence="2" key="1">
    <citation type="journal article" date="2019" name="Int. J. Syst. Evol. Microbiol.">
        <title>The Global Catalogue of Microorganisms (GCM) 10K type strain sequencing project: providing services to taxonomists for standard genome sequencing and annotation.</title>
        <authorList>
            <consortium name="The Broad Institute Genomics Platform"/>
            <consortium name="The Broad Institute Genome Sequencing Center for Infectious Disease"/>
            <person name="Wu L."/>
            <person name="Ma J."/>
        </authorList>
    </citation>
    <scope>NUCLEOTIDE SEQUENCE [LARGE SCALE GENOMIC DNA]</scope>
    <source>
        <strain evidence="2">JCM 6305</strain>
    </source>
</reference>
<accession>A0ABP5XF26</accession>
<proteinExistence type="predicted"/>
<evidence type="ECO:0000313" key="2">
    <source>
        <dbReference type="Proteomes" id="UP001501638"/>
    </source>
</evidence>
<name>A0ABP5XF26_9ACTN</name>
<sequence length="43" mass="4479">MATIVLETAPERASVPDRVAPRSSADAAARRIGASLGDGWGWL</sequence>
<gene>
    <name evidence="1" type="ORF">GCM10010405_42610</name>
</gene>
<organism evidence="1 2">
    <name type="scientific">Streptomyces macrosporus</name>
    <dbReference type="NCBI Taxonomy" id="44032"/>
    <lineage>
        <taxon>Bacteria</taxon>
        <taxon>Bacillati</taxon>
        <taxon>Actinomycetota</taxon>
        <taxon>Actinomycetes</taxon>
        <taxon>Kitasatosporales</taxon>
        <taxon>Streptomycetaceae</taxon>
        <taxon>Streptomyces</taxon>
    </lineage>
</organism>
<keyword evidence="2" id="KW-1185">Reference proteome</keyword>
<dbReference type="Proteomes" id="UP001501638">
    <property type="component" value="Unassembled WGS sequence"/>
</dbReference>
<dbReference type="RefSeq" id="WP_344325948.1">
    <property type="nucleotide sequence ID" value="NZ_BAAASZ010000028.1"/>
</dbReference>
<dbReference type="EMBL" id="BAAASZ010000028">
    <property type="protein sequence ID" value="GAA2454207.1"/>
    <property type="molecule type" value="Genomic_DNA"/>
</dbReference>
<comment type="caution">
    <text evidence="1">The sequence shown here is derived from an EMBL/GenBank/DDBJ whole genome shotgun (WGS) entry which is preliminary data.</text>
</comment>
<protein>
    <submittedName>
        <fullName evidence="1">Uncharacterized protein</fullName>
    </submittedName>
</protein>
<evidence type="ECO:0000313" key="1">
    <source>
        <dbReference type="EMBL" id="GAA2454207.1"/>
    </source>
</evidence>